<evidence type="ECO:0000256" key="7">
    <source>
        <dbReference type="HAMAP-Rule" id="MF_00637"/>
    </source>
</evidence>
<dbReference type="SMART" id="SM00387">
    <property type="entry name" value="HATPase_c"/>
    <property type="match status" value="1"/>
</dbReference>
<reference evidence="9" key="1">
    <citation type="submission" date="2019-10" db="EMBL/GenBank/DDBJ databases">
        <title>Description of Paenibacillus glebae sp. nov.</title>
        <authorList>
            <person name="Carlier A."/>
            <person name="Qi S."/>
        </authorList>
    </citation>
    <scope>NUCLEOTIDE SEQUENCE</scope>
    <source>
        <strain evidence="9">LMG 31456</strain>
    </source>
</reference>
<dbReference type="Pfam" id="PF13581">
    <property type="entry name" value="HATPase_c_2"/>
    <property type="match status" value="1"/>
</dbReference>
<dbReference type="InterPro" id="IPR036890">
    <property type="entry name" value="HATPase_C_sf"/>
</dbReference>
<evidence type="ECO:0000256" key="1">
    <source>
        <dbReference type="ARBA" id="ARBA00022527"/>
    </source>
</evidence>
<evidence type="ECO:0000256" key="2">
    <source>
        <dbReference type="ARBA" id="ARBA00022679"/>
    </source>
</evidence>
<dbReference type="HAMAP" id="MF_00637">
    <property type="entry name" value="Anti_sigma_F"/>
    <property type="match status" value="1"/>
</dbReference>
<dbReference type="NCBIfam" id="TIGR01925">
    <property type="entry name" value="spIIAB"/>
    <property type="match status" value="1"/>
</dbReference>
<evidence type="ECO:0000256" key="3">
    <source>
        <dbReference type="ARBA" id="ARBA00022741"/>
    </source>
</evidence>
<evidence type="ECO:0000313" key="9">
    <source>
        <dbReference type="EMBL" id="NOU97620.1"/>
    </source>
</evidence>
<dbReference type="EMBL" id="WHOD01000119">
    <property type="protein sequence ID" value="NOU97620.1"/>
    <property type="molecule type" value="Genomic_DNA"/>
</dbReference>
<keyword evidence="3 7" id="KW-0547">Nucleotide-binding</keyword>
<feature type="domain" description="Histidine kinase/HSP90-like ATPase" evidence="8">
    <location>
        <begin position="48"/>
        <end position="153"/>
    </location>
</feature>
<evidence type="ECO:0000256" key="6">
    <source>
        <dbReference type="ARBA" id="ARBA00022969"/>
    </source>
</evidence>
<keyword evidence="4 7" id="KW-0418">Kinase</keyword>
<name>A0A972H2T9_9BACL</name>
<evidence type="ECO:0000256" key="4">
    <source>
        <dbReference type="ARBA" id="ARBA00022777"/>
    </source>
</evidence>
<proteinExistence type="inferred from homology"/>
<protein>
    <recommendedName>
        <fullName evidence="7">Anti-sigma F factor</fullName>
        <ecNumber evidence="7">2.7.11.1</ecNumber>
    </recommendedName>
    <alternativeName>
        <fullName evidence="7">Stage II sporulation protein AB</fullName>
    </alternativeName>
</protein>
<dbReference type="PANTHER" id="PTHR35526">
    <property type="entry name" value="ANTI-SIGMA-F FACTOR RSBW-RELATED"/>
    <property type="match status" value="1"/>
</dbReference>
<dbReference type="Proteomes" id="UP000641588">
    <property type="component" value="Unassembled WGS sequence"/>
</dbReference>
<evidence type="ECO:0000256" key="5">
    <source>
        <dbReference type="ARBA" id="ARBA00022840"/>
    </source>
</evidence>
<dbReference type="GO" id="GO:0030436">
    <property type="term" value="P:asexual sporulation"/>
    <property type="evidence" value="ECO:0007669"/>
    <property type="project" value="UniProtKB-UniRule"/>
</dbReference>
<dbReference type="GO" id="GO:0016989">
    <property type="term" value="F:sigma factor antagonist activity"/>
    <property type="evidence" value="ECO:0007669"/>
    <property type="project" value="InterPro"/>
</dbReference>
<accession>A0A972H2T9</accession>
<dbReference type="GO" id="GO:0030435">
    <property type="term" value="P:sporulation resulting in formation of a cellular spore"/>
    <property type="evidence" value="ECO:0007669"/>
    <property type="project" value="UniProtKB-KW"/>
</dbReference>
<keyword evidence="6 7" id="KW-0749">Sporulation</keyword>
<comment type="catalytic activity">
    <reaction evidence="7">
        <text>L-seryl-[protein] + ATP = O-phospho-L-seryl-[protein] + ADP + H(+)</text>
        <dbReference type="Rhea" id="RHEA:17989"/>
        <dbReference type="Rhea" id="RHEA-COMP:9863"/>
        <dbReference type="Rhea" id="RHEA-COMP:11604"/>
        <dbReference type="ChEBI" id="CHEBI:15378"/>
        <dbReference type="ChEBI" id="CHEBI:29999"/>
        <dbReference type="ChEBI" id="CHEBI:30616"/>
        <dbReference type="ChEBI" id="CHEBI:83421"/>
        <dbReference type="ChEBI" id="CHEBI:456216"/>
        <dbReference type="EC" id="2.7.11.1"/>
    </reaction>
</comment>
<dbReference type="GO" id="GO:0004674">
    <property type="term" value="F:protein serine/threonine kinase activity"/>
    <property type="evidence" value="ECO:0007669"/>
    <property type="project" value="UniProtKB-KW"/>
</dbReference>
<comment type="caution">
    <text evidence="9">The sequence shown here is derived from an EMBL/GenBank/DDBJ whole genome shotgun (WGS) entry which is preliminary data.</text>
</comment>
<dbReference type="AlphaFoldDB" id="A0A972H2T9"/>
<dbReference type="PANTHER" id="PTHR35526:SF3">
    <property type="entry name" value="ANTI-SIGMA-F FACTOR RSBW"/>
    <property type="match status" value="1"/>
</dbReference>
<dbReference type="EC" id="2.7.11.1" evidence="7"/>
<organism evidence="9 10">
    <name type="scientific">Paenibacillus foliorum</name>
    <dbReference type="NCBI Taxonomy" id="2654974"/>
    <lineage>
        <taxon>Bacteria</taxon>
        <taxon>Bacillati</taxon>
        <taxon>Bacillota</taxon>
        <taxon>Bacilli</taxon>
        <taxon>Bacillales</taxon>
        <taxon>Paenibacillaceae</taxon>
        <taxon>Paenibacillus</taxon>
    </lineage>
</organism>
<sequence length="159" mass="17812">MSENNTLRSFADSERNFMTLQFASRSENEAFARVAVAAFVSQLDPTLDELTDLKTVVSEAVTNSIIHGYNNRPDGVVTIQAEIDDEMVYLTIEDQGAGIIDLEQAKQPLYTTKPELERSGMGFTIMENFMDEFEVTTTVGIGTKIKMKKRIESKKALFN</sequence>
<comment type="function">
    <text evidence="7">Binds to sigma F and blocks its ability to form an RNA polymerase holoenzyme (E-sigma F). Phosphorylates SpoIIAA on a serine residue. This phosphorylation may enable SpoIIAA to act as an anti-anti-sigma factor that counteracts SpoIIAB and thus releases sigma F from inhibition.</text>
</comment>
<comment type="catalytic activity">
    <reaction evidence="7">
        <text>L-threonyl-[protein] + ATP = O-phospho-L-threonyl-[protein] + ADP + H(+)</text>
        <dbReference type="Rhea" id="RHEA:46608"/>
        <dbReference type="Rhea" id="RHEA-COMP:11060"/>
        <dbReference type="Rhea" id="RHEA-COMP:11605"/>
        <dbReference type="ChEBI" id="CHEBI:15378"/>
        <dbReference type="ChEBI" id="CHEBI:30013"/>
        <dbReference type="ChEBI" id="CHEBI:30616"/>
        <dbReference type="ChEBI" id="CHEBI:61977"/>
        <dbReference type="ChEBI" id="CHEBI:456216"/>
        <dbReference type="EC" id="2.7.11.1"/>
    </reaction>
</comment>
<dbReference type="GO" id="GO:0005524">
    <property type="term" value="F:ATP binding"/>
    <property type="evidence" value="ECO:0007669"/>
    <property type="project" value="UniProtKB-KW"/>
</dbReference>
<dbReference type="InterPro" id="IPR050267">
    <property type="entry name" value="Anti-sigma-factor_SerPK"/>
</dbReference>
<gene>
    <name evidence="7" type="primary">spoIIAB</name>
    <name evidence="9" type="ORF">GC093_30990</name>
</gene>
<dbReference type="Gene3D" id="3.30.565.10">
    <property type="entry name" value="Histidine kinase-like ATPase, C-terminal domain"/>
    <property type="match status" value="1"/>
</dbReference>
<dbReference type="SUPFAM" id="SSF55874">
    <property type="entry name" value="ATPase domain of HSP90 chaperone/DNA topoisomerase II/histidine kinase"/>
    <property type="match status" value="1"/>
</dbReference>
<keyword evidence="1 7" id="KW-0723">Serine/threonine-protein kinase</keyword>
<evidence type="ECO:0000259" key="8">
    <source>
        <dbReference type="SMART" id="SM00387"/>
    </source>
</evidence>
<keyword evidence="5 7" id="KW-0067">ATP-binding</keyword>
<dbReference type="GO" id="GO:0042174">
    <property type="term" value="P:negative regulation of sporulation resulting in formation of a cellular spore"/>
    <property type="evidence" value="ECO:0007669"/>
    <property type="project" value="InterPro"/>
</dbReference>
<evidence type="ECO:0000313" key="10">
    <source>
        <dbReference type="Proteomes" id="UP000641588"/>
    </source>
</evidence>
<dbReference type="InterPro" id="IPR003594">
    <property type="entry name" value="HATPase_dom"/>
</dbReference>
<comment type="similarity">
    <text evidence="7">Belongs to the anti-sigma-factor family.</text>
</comment>
<keyword evidence="2 7" id="KW-0808">Transferase</keyword>
<keyword evidence="10" id="KW-1185">Reference proteome</keyword>
<dbReference type="InterPro" id="IPR010194">
    <property type="entry name" value="Anti-sigma_F"/>
</dbReference>
<dbReference type="RefSeq" id="WP_171655866.1">
    <property type="nucleotide sequence ID" value="NZ_WHOD01000119.1"/>
</dbReference>